<reference evidence="1 2" key="1">
    <citation type="journal article" date="2022" name="New Phytol.">
        <title>Ecological generalism drives hyperdiversity of secondary metabolite gene clusters in xylarialean endophytes.</title>
        <authorList>
            <person name="Franco M.E.E."/>
            <person name="Wisecaver J.H."/>
            <person name="Arnold A.E."/>
            <person name="Ju Y.M."/>
            <person name="Slot J.C."/>
            <person name="Ahrendt S."/>
            <person name="Moore L.P."/>
            <person name="Eastman K.E."/>
            <person name="Scott K."/>
            <person name="Konkel Z."/>
            <person name="Mondo S.J."/>
            <person name="Kuo A."/>
            <person name="Hayes R.D."/>
            <person name="Haridas S."/>
            <person name="Andreopoulos B."/>
            <person name="Riley R."/>
            <person name="LaButti K."/>
            <person name="Pangilinan J."/>
            <person name="Lipzen A."/>
            <person name="Amirebrahimi M."/>
            <person name="Yan J."/>
            <person name="Adam C."/>
            <person name="Keymanesh K."/>
            <person name="Ng V."/>
            <person name="Louie K."/>
            <person name="Northen T."/>
            <person name="Drula E."/>
            <person name="Henrissat B."/>
            <person name="Hsieh H.M."/>
            <person name="Youens-Clark K."/>
            <person name="Lutzoni F."/>
            <person name="Miadlikowska J."/>
            <person name="Eastwood D.C."/>
            <person name="Hamelin R.C."/>
            <person name="Grigoriev I.V."/>
            <person name="U'Ren J.M."/>
        </authorList>
    </citation>
    <scope>NUCLEOTIDE SEQUENCE [LARGE SCALE GENOMIC DNA]</scope>
    <source>
        <strain evidence="1 2">CBS 119005</strain>
    </source>
</reference>
<organism evidence="1 2">
    <name type="scientific">Hypoxylon rubiginosum</name>
    <dbReference type="NCBI Taxonomy" id="110542"/>
    <lineage>
        <taxon>Eukaryota</taxon>
        <taxon>Fungi</taxon>
        <taxon>Dikarya</taxon>
        <taxon>Ascomycota</taxon>
        <taxon>Pezizomycotina</taxon>
        <taxon>Sordariomycetes</taxon>
        <taxon>Xylariomycetidae</taxon>
        <taxon>Xylariales</taxon>
        <taxon>Hypoxylaceae</taxon>
        <taxon>Hypoxylon</taxon>
    </lineage>
</organism>
<protein>
    <submittedName>
        <fullName evidence="1">Cytochrome P450 monooxygenase-like protein</fullName>
    </submittedName>
</protein>
<gene>
    <name evidence="1" type="ORF">F4820DRAFT_343010</name>
</gene>
<dbReference type="Proteomes" id="UP001497700">
    <property type="component" value="Unassembled WGS sequence"/>
</dbReference>
<proteinExistence type="predicted"/>
<accession>A0ACB9ZE29</accession>
<evidence type="ECO:0000313" key="2">
    <source>
        <dbReference type="Proteomes" id="UP001497700"/>
    </source>
</evidence>
<dbReference type="EMBL" id="MU393427">
    <property type="protein sequence ID" value="KAI4869886.1"/>
    <property type="molecule type" value="Genomic_DNA"/>
</dbReference>
<evidence type="ECO:0000313" key="1">
    <source>
        <dbReference type="EMBL" id="KAI4869886.1"/>
    </source>
</evidence>
<sequence length="549" mass="62011">MTNLAVASLSLSGGVLAHHGIFIRGEWHMKVPEVIASHIALITVVFCLLARHYGSLGIAITALELTCSCYFFALFTSMTIYRLFFHATSHFPGPKLAAITKLWHVFHTLDSRNYLFLQKLHAEYGPFVRTGPNEISIFHPAAIQELDVSKNETTKDVWYDVLKPFESAVFTRDEGRHKEWRKSWSQGVSVRCMNEYRKRIAELAQMLSQSISDYEGAPVDIDEVMSWFSFDAMGEVLFGEDFGLTRSKTMHPGIVHRDRALSILAPLEGAIWIAQMGFTLAPFLGKVKDWFKMVAFCDEQTNRRMQNTEISSKIDMASFFIDEYNRNSTELDKRSRDFLLRGTMISAVVAGSDTTRASLIVVCWYLSKYPAHADKIRSELDATSPSDIEALLALPHLNGVVNEVLRLVPPAMTGNSRITGPKGFVIDGTFIPPFTKVTAPKYAIMRMESAFASPNEFIPERWYSRPELVCDERAFRPFGFGNRQCTGKSIAYAELCLVVTTLLRHYMIDFAPGHDPDTMWHDMKDQVTAQPGRVLCVFEPLSGRRLEVS</sequence>
<comment type="caution">
    <text evidence="1">The sequence shown here is derived from an EMBL/GenBank/DDBJ whole genome shotgun (WGS) entry which is preliminary data.</text>
</comment>
<name>A0ACB9ZE29_9PEZI</name>
<keyword evidence="2" id="KW-1185">Reference proteome</keyword>